<evidence type="ECO:0000313" key="3">
    <source>
        <dbReference type="EMBL" id="CAF1394674.1"/>
    </source>
</evidence>
<keyword evidence="6" id="KW-1185">Reference proteome</keyword>
<dbReference type="EMBL" id="CAJOBA010008443">
    <property type="protein sequence ID" value="CAF3828628.1"/>
    <property type="molecule type" value="Genomic_DNA"/>
</dbReference>
<reference evidence="3" key="1">
    <citation type="submission" date="2021-02" db="EMBL/GenBank/DDBJ databases">
        <authorList>
            <person name="Nowell W R."/>
        </authorList>
    </citation>
    <scope>NUCLEOTIDE SEQUENCE</scope>
</reference>
<evidence type="ECO:0000313" key="2">
    <source>
        <dbReference type="EMBL" id="CAF1063288.1"/>
    </source>
</evidence>
<proteinExistence type="predicted"/>
<dbReference type="EMBL" id="CAJOBC010082607">
    <property type="protein sequence ID" value="CAF4288930.1"/>
    <property type="molecule type" value="Genomic_DNA"/>
</dbReference>
<evidence type="ECO:0008006" key="7">
    <source>
        <dbReference type="Google" id="ProtNLM"/>
    </source>
</evidence>
<keyword evidence="1" id="KW-0732">Signal</keyword>
<sequence length="193" mass="21250">MINNGGTCSLDPTPSSGKNNIHTTVAMNAQQFYGSEACGLCLEVTGNGEGVGTKSIQGTFNVFVNNLCPECKKGDLDLGLNGDGRWKIEWKAIACNVDGPINYFFQGSNPYYIKVQARNYRHPVSKFAIIQNGVRKYLSRTQDNFFISKGDINFPIYPPFVVELTSMKNEVLTDIISKFENGIAIVGGKQFET</sequence>
<dbReference type="OrthoDB" id="406505at2759"/>
<dbReference type="AlphaFoldDB" id="A0A815KLL6"/>
<dbReference type="InterPro" id="IPR036908">
    <property type="entry name" value="RlpA-like_sf"/>
</dbReference>
<dbReference type="Proteomes" id="UP000663829">
    <property type="component" value="Unassembled WGS sequence"/>
</dbReference>
<dbReference type="PANTHER" id="PTHR31836">
    <property type="match status" value="1"/>
</dbReference>
<dbReference type="CDD" id="cd22271">
    <property type="entry name" value="DPBB_EXP_N-like"/>
    <property type="match status" value="1"/>
</dbReference>
<dbReference type="InterPro" id="IPR036749">
    <property type="entry name" value="Expansin_CBD_sf"/>
</dbReference>
<dbReference type="Gene3D" id="2.40.40.10">
    <property type="entry name" value="RlpA-like domain"/>
    <property type="match status" value="1"/>
</dbReference>
<name>A0A815KLL6_9BILA</name>
<gene>
    <name evidence="3" type="ORF">GPM918_LOCUS32969</name>
    <name evidence="2" type="ORF">OVA965_LOCUS17527</name>
    <name evidence="5" type="ORF">SRO942_LOCUS33643</name>
    <name evidence="4" type="ORF">TMI583_LOCUS17538</name>
</gene>
<organism evidence="3 6">
    <name type="scientific">Didymodactylos carnosus</name>
    <dbReference type="NCBI Taxonomy" id="1234261"/>
    <lineage>
        <taxon>Eukaryota</taxon>
        <taxon>Metazoa</taxon>
        <taxon>Spiralia</taxon>
        <taxon>Gnathifera</taxon>
        <taxon>Rotifera</taxon>
        <taxon>Eurotatoria</taxon>
        <taxon>Bdelloidea</taxon>
        <taxon>Philodinida</taxon>
        <taxon>Philodinidae</taxon>
        <taxon>Didymodactylos</taxon>
    </lineage>
</organism>
<dbReference type="EMBL" id="CAJNOK010008428">
    <property type="protein sequence ID" value="CAF1063288.1"/>
    <property type="molecule type" value="Genomic_DNA"/>
</dbReference>
<evidence type="ECO:0000313" key="4">
    <source>
        <dbReference type="EMBL" id="CAF3828628.1"/>
    </source>
</evidence>
<dbReference type="SUPFAM" id="SSF50685">
    <property type="entry name" value="Barwin-like endoglucanases"/>
    <property type="match status" value="1"/>
</dbReference>
<evidence type="ECO:0000256" key="1">
    <source>
        <dbReference type="ARBA" id="ARBA00022729"/>
    </source>
</evidence>
<dbReference type="Gene3D" id="2.60.40.760">
    <property type="entry name" value="Expansin, cellulose-binding-like domain"/>
    <property type="match status" value="1"/>
</dbReference>
<comment type="caution">
    <text evidence="3">The sequence shown here is derived from an EMBL/GenBank/DDBJ whole genome shotgun (WGS) entry which is preliminary data.</text>
</comment>
<dbReference type="InterPro" id="IPR051477">
    <property type="entry name" value="Expansin_CellWall"/>
</dbReference>
<dbReference type="PANTHER" id="PTHR31836:SF21">
    <property type="entry name" value="EXPANSIN-LIKE PROTEIN 7"/>
    <property type="match status" value="1"/>
</dbReference>
<dbReference type="Proteomes" id="UP000682733">
    <property type="component" value="Unassembled WGS sequence"/>
</dbReference>
<dbReference type="EMBL" id="CAJNOQ010017193">
    <property type="protein sequence ID" value="CAF1394674.1"/>
    <property type="molecule type" value="Genomic_DNA"/>
</dbReference>
<dbReference type="Proteomes" id="UP000677228">
    <property type="component" value="Unassembled WGS sequence"/>
</dbReference>
<protein>
    <recommendedName>
        <fullName evidence="7">Expansin-like EG45 domain-containing protein</fullName>
    </recommendedName>
</protein>
<accession>A0A815KLL6</accession>
<evidence type="ECO:0000313" key="5">
    <source>
        <dbReference type="EMBL" id="CAF4288930.1"/>
    </source>
</evidence>
<evidence type="ECO:0000313" key="6">
    <source>
        <dbReference type="Proteomes" id="UP000663829"/>
    </source>
</evidence>
<dbReference type="Proteomes" id="UP000681722">
    <property type="component" value="Unassembled WGS sequence"/>
</dbReference>